<sequence>MLPFWLTALVTLVLDQASKELVQRLMWEGQSVPVIPYVFHLTYIRNPGAAFGLFAYRTGFFIAVTLLVVAGALVAALRLSPGRRMLRLSLGLVMGGALGNLIDRVRFGLVVDFLDFRVWPVFNLADMAIVIGAFLLVFAVWREDRERERERMGPGAEN</sequence>
<evidence type="ECO:0000256" key="2">
    <source>
        <dbReference type="ARBA" id="ARBA00022475"/>
    </source>
</evidence>
<comment type="caution">
    <text evidence="9">Lacks conserved residue(s) required for the propagation of feature annotation.</text>
</comment>
<protein>
    <recommendedName>
        <fullName evidence="9">Lipoprotein signal peptidase</fullName>
        <ecNumber evidence="9">3.4.23.36</ecNumber>
    </recommendedName>
    <alternativeName>
        <fullName evidence="9">Prolipoprotein signal peptidase</fullName>
    </alternativeName>
    <alternativeName>
        <fullName evidence="9">Signal peptidase II</fullName>
        <shortName evidence="9">SPase II</shortName>
    </alternativeName>
</protein>
<proteinExistence type="inferred from homology"/>
<evidence type="ECO:0000256" key="10">
    <source>
        <dbReference type="RuleBase" id="RU000594"/>
    </source>
</evidence>
<comment type="function">
    <text evidence="9 10">This protein specifically catalyzes the removal of signal peptides from prolipoproteins.</text>
</comment>
<name>A0AAU8PV16_DESK7</name>
<accession>A0AAU8PV16</accession>
<feature type="transmembrane region" description="Helical" evidence="9">
    <location>
        <begin position="122"/>
        <end position="141"/>
    </location>
</feature>
<dbReference type="PRINTS" id="PR00781">
    <property type="entry name" value="LIPOSIGPTASE"/>
</dbReference>
<dbReference type="NCBIfam" id="TIGR00077">
    <property type="entry name" value="lspA"/>
    <property type="match status" value="1"/>
</dbReference>
<dbReference type="EC" id="3.4.23.36" evidence="9"/>
<evidence type="ECO:0000256" key="1">
    <source>
        <dbReference type="ARBA" id="ARBA00006139"/>
    </source>
</evidence>
<evidence type="ECO:0000256" key="4">
    <source>
        <dbReference type="ARBA" id="ARBA00022692"/>
    </source>
</evidence>
<dbReference type="PANTHER" id="PTHR33695:SF1">
    <property type="entry name" value="LIPOPROTEIN SIGNAL PEPTIDASE"/>
    <property type="match status" value="1"/>
</dbReference>
<evidence type="ECO:0000256" key="7">
    <source>
        <dbReference type="ARBA" id="ARBA00022989"/>
    </source>
</evidence>
<feature type="transmembrane region" description="Helical" evidence="9">
    <location>
        <begin position="54"/>
        <end position="77"/>
    </location>
</feature>
<dbReference type="PANTHER" id="PTHR33695">
    <property type="entry name" value="LIPOPROTEIN SIGNAL PEPTIDASE"/>
    <property type="match status" value="1"/>
</dbReference>
<evidence type="ECO:0000313" key="13">
    <source>
        <dbReference type="Proteomes" id="UP000009229"/>
    </source>
</evidence>
<feature type="active site" evidence="9">
    <location>
        <position position="112"/>
    </location>
</feature>
<feature type="transmembrane region" description="Helical" evidence="9">
    <location>
        <begin position="84"/>
        <end position="102"/>
    </location>
</feature>
<evidence type="ECO:0000256" key="3">
    <source>
        <dbReference type="ARBA" id="ARBA00022670"/>
    </source>
</evidence>
<dbReference type="KEGG" id="dku:Desku_1276"/>
<keyword evidence="7 9" id="KW-1133">Transmembrane helix</keyword>
<dbReference type="HAMAP" id="MF_00161">
    <property type="entry name" value="LspA"/>
    <property type="match status" value="1"/>
</dbReference>
<feature type="active site" evidence="9">
    <location>
        <position position="126"/>
    </location>
</feature>
<keyword evidence="2 9" id="KW-1003">Cell membrane</keyword>
<organism evidence="12 13">
    <name type="scientific">Desulfofundulus kuznetsovii (strain DSM 6115 / VKM B-1805 / 17)</name>
    <name type="common">Desulfotomaculum kuznetsovii</name>
    <dbReference type="NCBI Taxonomy" id="760568"/>
    <lineage>
        <taxon>Bacteria</taxon>
        <taxon>Bacillati</taxon>
        <taxon>Bacillota</taxon>
        <taxon>Clostridia</taxon>
        <taxon>Eubacteriales</taxon>
        <taxon>Peptococcaceae</taxon>
        <taxon>Desulfofundulus</taxon>
    </lineage>
</organism>
<dbReference type="Proteomes" id="UP000009229">
    <property type="component" value="Chromosome"/>
</dbReference>
<evidence type="ECO:0000256" key="6">
    <source>
        <dbReference type="ARBA" id="ARBA00022801"/>
    </source>
</evidence>
<dbReference type="GO" id="GO:0006508">
    <property type="term" value="P:proteolysis"/>
    <property type="evidence" value="ECO:0007669"/>
    <property type="project" value="UniProtKB-KW"/>
</dbReference>
<dbReference type="AlphaFoldDB" id="A0AAU8PV16"/>
<dbReference type="PROSITE" id="PS00855">
    <property type="entry name" value="SPASE_II"/>
    <property type="match status" value="1"/>
</dbReference>
<reference evidence="13" key="1">
    <citation type="submission" date="2011-05" db="EMBL/GenBank/DDBJ databases">
        <title>Complete sequence of Desulfotomaculum kuznetsovii DSM 6115.</title>
        <authorList>
            <person name="Lucas S."/>
            <person name="Han J."/>
            <person name="Lapidus A."/>
            <person name="Cheng J.-F."/>
            <person name="Goodwin L."/>
            <person name="Pitluck S."/>
            <person name="Peters L."/>
            <person name="Mikhailova N."/>
            <person name="Lu M."/>
            <person name="Saunders E."/>
            <person name="Han C."/>
            <person name="Tapia R."/>
            <person name="Land M."/>
            <person name="Hauser L."/>
            <person name="Kyrpides N."/>
            <person name="Ivanova N."/>
            <person name="Pagani I."/>
            <person name="Nazina T."/>
            <person name="Ivanova A."/>
            <person name="Parshina S."/>
            <person name="Kuever J."/>
            <person name="Muyzer G."/>
            <person name="Plugge C."/>
            <person name="Stams A."/>
            <person name="Woyke T."/>
        </authorList>
    </citation>
    <scope>NUCLEOTIDE SEQUENCE [LARGE SCALE GENOMIC DNA]</scope>
    <source>
        <strain evidence="13">DSM 6115 / VKM B-1805 / 17</strain>
    </source>
</reference>
<comment type="catalytic activity">
    <reaction evidence="9 10">
        <text>Release of signal peptides from bacterial membrane prolipoproteins. Hydrolyzes -Xaa-Yaa-Zaa-|-(S,diacylglyceryl)Cys-, in which Xaa is hydrophobic (preferably Leu), and Yaa (Ala or Ser) and Zaa (Gly or Ala) have small, neutral side chains.</text>
        <dbReference type="EC" id="3.4.23.36"/>
    </reaction>
</comment>
<dbReference type="GO" id="GO:0005886">
    <property type="term" value="C:plasma membrane"/>
    <property type="evidence" value="ECO:0007669"/>
    <property type="project" value="UniProtKB-SubCell"/>
</dbReference>
<keyword evidence="13" id="KW-1185">Reference proteome</keyword>
<gene>
    <name evidence="9" type="primary">lspA</name>
    <name evidence="12" type="ordered locus">Desku_1276</name>
</gene>
<comment type="pathway">
    <text evidence="9">Protein modification; lipoprotein biosynthesis (signal peptide cleavage).</text>
</comment>
<dbReference type="EMBL" id="CP002770">
    <property type="protein sequence ID" value="AEG14859.1"/>
    <property type="molecule type" value="Genomic_DNA"/>
</dbReference>
<keyword evidence="12" id="KW-0449">Lipoprotein</keyword>
<comment type="similarity">
    <text evidence="1 9 11">Belongs to the peptidase A8 family.</text>
</comment>
<dbReference type="GO" id="GO:0004190">
    <property type="term" value="F:aspartic-type endopeptidase activity"/>
    <property type="evidence" value="ECO:0007669"/>
    <property type="project" value="UniProtKB-UniRule"/>
</dbReference>
<dbReference type="Pfam" id="PF01252">
    <property type="entry name" value="Peptidase_A8"/>
    <property type="match status" value="1"/>
</dbReference>
<keyword evidence="5 9" id="KW-0064">Aspartyl protease</keyword>
<evidence type="ECO:0000256" key="11">
    <source>
        <dbReference type="RuleBase" id="RU004181"/>
    </source>
</evidence>
<dbReference type="InterPro" id="IPR001872">
    <property type="entry name" value="Peptidase_A8"/>
</dbReference>
<keyword evidence="3 9" id="KW-0645">Protease</keyword>
<evidence type="ECO:0000256" key="5">
    <source>
        <dbReference type="ARBA" id="ARBA00022750"/>
    </source>
</evidence>
<evidence type="ECO:0000313" key="12">
    <source>
        <dbReference type="EMBL" id="AEG14859.1"/>
    </source>
</evidence>
<keyword evidence="4 9" id="KW-0812">Transmembrane</keyword>
<comment type="subcellular location">
    <subcellularLocation>
        <location evidence="9">Cell membrane</location>
        <topology evidence="9">Multi-pass membrane protein</topology>
    </subcellularLocation>
</comment>
<keyword evidence="8 9" id="KW-0472">Membrane</keyword>
<keyword evidence="6 9" id="KW-0378">Hydrolase</keyword>
<evidence type="ECO:0000256" key="9">
    <source>
        <dbReference type="HAMAP-Rule" id="MF_00161"/>
    </source>
</evidence>
<evidence type="ECO:0000256" key="8">
    <source>
        <dbReference type="ARBA" id="ARBA00023136"/>
    </source>
</evidence>